<name>A0A378TY27_NEIEL</name>
<gene>
    <name evidence="1" type="ORF">NCTC10660_01406</name>
</gene>
<accession>A0A378TY27</accession>
<organism evidence="1 2">
    <name type="scientific">Neisseria elongata</name>
    <dbReference type="NCBI Taxonomy" id="495"/>
    <lineage>
        <taxon>Bacteria</taxon>
        <taxon>Pseudomonadati</taxon>
        <taxon>Pseudomonadota</taxon>
        <taxon>Betaproteobacteria</taxon>
        <taxon>Neisseriales</taxon>
        <taxon>Neisseriaceae</taxon>
        <taxon>Neisseria</taxon>
    </lineage>
</organism>
<proteinExistence type="predicted"/>
<evidence type="ECO:0000313" key="1">
    <source>
        <dbReference type="EMBL" id="STZ67915.1"/>
    </source>
</evidence>
<dbReference type="Proteomes" id="UP000254927">
    <property type="component" value="Unassembled WGS sequence"/>
</dbReference>
<reference evidence="1 2" key="1">
    <citation type="submission" date="2018-06" db="EMBL/GenBank/DDBJ databases">
        <authorList>
            <consortium name="Pathogen Informatics"/>
            <person name="Doyle S."/>
        </authorList>
    </citation>
    <scope>NUCLEOTIDE SEQUENCE [LARGE SCALE GENOMIC DNA]</scope>
    <source>
        <strain evidence="1 2">NCTC10660</strain>
    </source>
</reference>
<dbReference type="EMBL" id="UGQW01000002">
    <property type="protein sequence ID" value="STZ67915.1"/>
    <property type="molecule type" value="Genomic_DNA"/>
</dbReference>
<dbReference type="AlphaFoldDB" id="A0A378TY27"/>
<dbReference type="GeneID" id="93352390"/>
<sequence length="67" mass="7896">MRYWINPPTFEIEICGSYDKAKTCEVLHAVGWLLKAENGRWQHQRKRNGTASRYYVLINEAPPETEE</sequence>
<evidence type="ECO:0000313" key="2">
    <source>
        <dbReference type="Proteomes" id="UP000254927"/>
    </source>
</evidence>
<dbReference type="RefSeq" id="WP_074895357.1">
    <property type="nucleotide sequence ID" value="NZ_CP031252.1"/>
</dbReference>
<protein>
    <submittedName>
        <fullName evidence="1">Uncharacterized protein</fullName>
    </submittedName>
</protein>